<evidence type="ECO:0000313" key="4">
    <source>
        <dbReference type="EMBL" id="GGE18865.1"/>
    </source>
</evidence>
<proteinExistence type="predicted"/>
<dbReference type="Pfam" id="PF00535">
    <property type="entry name" value="Glycos_transf_2"/>
    <property type="match status" value="1"/>
</dbReference>
<sequence length="328" mass="37911">MNRKALVSIIVPVYNAAKTLHLCLDSLSAQTYRDLQIIFINDASTDNSLQVLEDYKAGSDLQIEVISHEVNKGVATARNTGLNAVRGDYIYFIDADDAIENDTIELSINKALEEDLDIVGFSWFLTFEKNERKMVQPAFNSSFEAIEKMMKGTMRWNLWLFLFKASLFQDHQIRFFDGKNMGEDLMVAIKLFNSAKKVAYLDKHFYHYGQSNTSSLTKTYSDNHIEQVTANVLEVENYLKSSQLSDKLGNLIYYLKLNIKLPLLISENTAQYKKWLNWFPESNPYVMDNVDLSIRTRLLQLAAVKKQFWLVKLYNKVVIRLIYGVLYK</sequence>
<evidence type="ECO:0000313" key="5">
    <source>
        <dbReference type="Proteomes" id="UP000614460"/>
    </source>
</evidence>
<dbReference type="InterPro" id="IPR029044">
    <property type="entry name" value="Nucleotide-diphossugar_trans"/>
</dbReference>
<protein>
    <submittedName>
        <fullName evidence="4">Glycosyl transferase family A</fullName>
    </submittedName>
</protein>
<keyword evidence="5" id="KW-1185">Reference proteome</keyword>
<dbReference type="GO" id="GO:0016758">
    <property type="term" value="F:hexosyltransferase activity"/>
    <property type="evidence" value="ECO:0007669"/>
    <property type="project" value="UniProtKB-ARBA"/>
</dbReference>
<dbReference type="PANTHER" id="PTHR22916">
    <property type="entry name" value="GLYCOSYLTRANSFERASE"/>
    <property type="match status" value="1"/>
</dbReference>
<dbReference type="PANTHER" id="PTHR22916:SF51">
    <property type="entry name" value="GLYCOSYLTRANSFERASE EPSH-RELATED"/>
    <property type="match status" value="1"/>
</dbReference>
<dbReference type="CDD" id="cd00761">
    <property type="entry name" value="Glyco_tranf_GTA_type"/>
    <property type="match status" value="1"/>
</dbReference>
<reference evidence="4" key="1">
    <citation type="journal article" date="2014" name="Int. J. Syst. Evol. Microbiol.">
        <title>Complete genome sequence of Corynebacterium casei LMG S-19264T (=DSM 44701T), isolated from a smear-ripened cheese.</title>
        <authorList>
            <consortium name="US DOE Joint Genome Institute (JGI-PGF)"/>
            <person name="Walter F."/>
            <person name="Albersmeier A."/>
            <person name="Kalinowski J."/>
            <person name="Ruckert C."/>
        </authorList>
    </citation>
    <scope>NUCLEOTIDE SEQUENCE</scope>
    <source>
        <strain evidence="4">CGMCC 1.15966</strain>
    </source>
</reference>
<dbReference type="InterPro" id="IPR001173">
    <property type="entry name" value="Glyco_trans_2-like"/>
</dbReference>
<keyword evidence="2 4" id="KW-0808">Transferase</keyword>
<dbReference type="Gene3D" id="3.90.550.10">
    <property type="entry name" value="Spore Coat Polysaccharide Biosynthesis Protein SpsA, Chain A"/>
    <property type="match status" value="1"/>
</dbReference>
<evidence type="ECO:0000259" key="3">
    <source>
        <dbReference type="Pfam" id="PF00535"/>
    </source>
</evidence>
<comment type="caution">
    <text evidence="4">The sequence shown here is derived from an EMBL/GenBank/DDBJ whole genome shotgun (WGS) entry which is preliminary data.</text>
</comment>
<keyword evidence="1" id="KW-0328">Glycosyltransferase</keyword>
<evidence type="ECO:0000256" key="2">
    <source>
        <dbReference type="ARBA" id="ARBA00022679"/>
    </source>
</evidence>
<name>A0A8H9FY99_9SPHI</name>
<evidence type="ECO:0000256" key="1">
    <source>
        <dbReference type="ARBA" id="ARBA00022676"/>
    </source>
</evidence>
<dbReference type="AlphaFoldDB" id="A0A8H9FY99"/>
<reference evidence="4" key="2">
    <citation type="submission" date="2020-09" db="EMBL/GenBank/DDBJ databases">
        <authorList>
            <person name="Sun Q."/>
            <person name="Zhou Y."/>
        </authorList>
    </citation>
    <scope>NUCLEOTIDE SEQUENCE</scope>
    <source>
        <strain evidence="4">CGMCC 1.15966</strain>
    </source>
</reference>
<gene>
    <name evidence="4" type="ORF">GCM10011516_15670</name>
</gene>
<dbReference type="Proteomes" id="UP000614460">
    <property type="component" value="Unassembled WGS sequence"/>
</dbReference>
<dbReference type="SUPFAM" id="SSF53448">
    <property type="entry name" value="Nucleotide-diphospho-sugar transferases"/>
    <property type="match status" value="1"/>
</dbReference>
<dbReference type="RefSeq" id="WP_094256708.1">
    <property type="nucleotide sequence ID" value="NZ_BMKM01000003.1"/>
</dbReference>
<feature type="domain" description="Glycosyltransferase 2-like" evidence="3">
    <location>
        <begin position="8"/>
        <end position="173"/>
    </location>
</feature>
<dbReference type="EMBL" id="BMKM01000003">
    <property type="protein sequence ID" value="GGE18865.1"/>
    <property type="molecule type" value="Genomic_DNA"/>
</dbReference>
<organism evidence="4 5">
    <name type="scientific">Sphingobacterium cellulitidis</name>
    <dbReference type="NCBI Taxonomy" id="1768011"/>
    <lineage>
        <taxon>Bacteria</taxon>
        <taxon>Pseudomonadati</taxon>
        <taxon>Bacteroidota</taxon>
        <taxon>Sphingobacteriia</taxon>
        <taxon>Sphingobacteriales</taxon>
        <taxon>Sphingobacteriaceae</taxon>
        <taxon>Sphingobacterium</taxon>
    </lineage>
</organism>
<accession>A0A8H9FY99</accession>